<sequence>MAEITLTNTCALLLVFSVCCHLPPPATSLSFNYPTFSSQDQKDFRIEGDASFSVGWIDISANRYDGIGKSQGRVSYNAQPMLLWDKATGEVASFTTRFDFAIGIPDIDNKGKGMALFLAGYPSLLPDESYGYDIGLTNQSTDATASGDSRFVAVEFDTFNDTQVSDPDATYDHVGIDVNSVRSVATKSLPNFSLMGNMSALVE</sequence>
<dbReference type="Proteomes" id="UP001732700">
    <property type="component" value="Chromosome 3C"/>
</dbReference>
<protein>
    <submittedName>
        <fullName evidence="1">Uncharacterized protein</fullName>
    </submittedName>
</protein>
<reference evidence="1" key="2">
    <citation type="submission" date="2025-09" db="UniProtKB">
        <authorList>
            <consortium name="EnsemblPlants"/>
        </authorList>
    </citation>
    <scope>IDENTIFICATION</scope>
</reference>
<organism evidence="1 2">
    <name type="scientific">Avena sativa</name>
    <name type="common">Oat</name>
    <dbReference type="NCBI Taxonomy" id="4498"/>
    <lineage>
        <taxon>Eukaryota</taxon>
        <taxon>Viridiplantae</taxon>
        <taxon>Streptophyta</taxon>
        <taxon>Embryophyta</taxon>
        <taxon>Tracheophyta</taxon>
        <taxon>Spermatophyta</taxon>
        <taxon>Magnoliopsida</taxon>
        <taxon>Liliopsida</taxon>
        <taxon>Poales</taxon>
        <taxon>Poaceae</taxon>
        <taxon>BOP clade</taxon>
        <taxon>Pooideae</taxon>
        <taxon>Poodae</taxon>
        <taxon>Poeae</taxon>
        <taxon>Poeae Chloroplast Group 1 (Aveneae type)</taxon>
        <taxon>Aveninae</taxon>
        <taxon>Avena</taxon>
    </lineage>
</organism>
<dbReference type="EnsemblPlants" id="AVESA.00010b.r2.3CG0467990.1">
    <property type="protein sequence ID" value="AVESA.00010b.r2.3CG0467990.1.CDS.1"/>
    <property type="gene ID" value="AVESA.00010b.r2.3CG0467990"/>
</dbReference>
<evidence type="ECO:0000313" key="2">
    <source>
        <dbReference type="Proteomes" id="UP001732700"/>
    </source>
</evidence>
<name>A0ACD5VL20_AVESA</name>
<proteinExistence type="predicted"/>
<accession>A0ACD5VL20</accession>
<reference evidence="1" key="1">
    <citation type="submission" date="2021-05" db="EMBL/GenBank/DDBJ databases">
        <authorList>
            <person name="Scholz U."/>
            <person name="Mascher M."/>
            <person name="Fiebig A."/>
        </authorList>
    </citation>
    <scope>NUCLEOTIDE SEQUENCE [LARGE SCALE GENOMIC DNA]</scope>
</reference>
<evidence type="ECO:0000313" key="1">
    <source>
        <dbReference type="EnsemblPlants" id="AVESA.00010b.r2.3CG0467990.1.CDS.1"/>
    </source>
</evidence>
<keyword evidence="2" id="KW-1185">Reference proteome</keyword>